<keyword evidence="13 19" id="KW-0472">Membrane</keyword>
<evidence type="ECO:0000256" key="7">
    <source>
        <dbReference type="ARBA" id="ARBA00022679"/>
    </source>
</evidence>
<dbReference type="GO" id="GO:0008360">
    <property type="term" value="P:regulation of cell shape"/>
    <property type="evidence" value="ECO:0007669"/>
    <property type="project" value="UniProtKB-KW"/>
</dbReference>
<comment type="caution">
    <text evidence="22">The sequence shown here is derived from an EMBL/GenBank/DDBJ whole genome shotgun (WGS) entry which is preliminary data.</text>
</comment>
<dbReference type="GO" id="GO:0030288">
    <property type="term" value="C:outer membrane-bounded periplasmic space"/>
    <property type="evidence" value="ECO:0007669"/>
    <property type="project" value="TreeGrafter"/>
</dbReference>
<keyword evidence="14" id="KW-0511">Multifunctional enzyme</keyword>
<feature type="domain" description="Penicillin-binding protein transpeptidase" evidence="20">
    <location>
        <begin position="336"/>
        <end position="614"/>
    </location>
</feature>
<gene>
    <name evidence="22" type="ORF">D0466_15885</name>
</gene>
<evidence type="ECO:0000256" key="16">
    <source>
        <dbReference type="ARBA" id="ARBA00034000"/>
    </source>
</evidence>
<evidence type="ECO:0000256" key="14">
    <source>
        <dbReference type="ARBA" id="ARBA00023268"/>
    </source>
</evidence>
<evidence type="ECO:0000256" key="18">
    <source>
        <dbReference type="SAM" id="MobiDB-lite"/>
    </source>
</evidence>
<keyword evidence="11" id="KW-0573">Peptidoglycan synthesis</keyword>
<dbReference type="RefSeq" id="WP_117323520.1">
    <property type="nucleotide sequence ID" value="NZ_QVTD01000011.1"/>
</dbReference>
<comment type="similarity">
    <text evidence="2">In the N-terminal section; belongs to the glycosyltransferase 51 family.</text>
</comment>
<accession>A0A372L945</accession>
<evidence type="ECO:0000256" key="8">
    <source>
        <dbReference type="ARBA" id="ARBA00022692"/>
    </source>
</evidence>
<evidence type="ECO:0000256" key="10">
    <source>
        <dbReference type="ARBA" id="ARBA00022960"/>
    </source>
</evidence>
<keyword evidence="15" id="KW-0961">Cell wall biogenesis/degradation</keyword>
<feature type="region of interest" description="Disordered" evidence="18">
    <location>
        <begin position="669"/>
        <end position="806"/>
    </location>
</feature>
<dbReference type="AlphaFoldDB" id="A0A372L945"/>
<evidence type="ECO:0000259" key="21">
    <source>
        <dbReference type="Pfam" id="PF00912"/>
    </source>
</evidence>
<evidence type="ECO:0000256" key="11">
    <source>
        <dbReference type="ARBA" id="ARBA00022984"/>
    </source>
</evidence>
<feature type="compositionally biased region" description="Basic and acidic residues" evidence="18">
    <location>
        <begin position="717"/>
        <end position="727"/>
    </location>
</feature>
<proteinExistence type="inferred from homology"/>
<keyword evidence="23" id="KW-1185">Reference proteome</keyword>
<dbReference type="InterPro" id="IPR023346">
    <property type="entry name" value="Lysozyme-like_dom_sf"/>
</dbReference>
<feature type="compositionally biased region" description="Basic and acidic residues" evidence="18">
    <location>
        <begin position="678"/>
        <end position="693"/>
    </location>
</feature>
<keyword evidence="7" id="KW-0808">Transferase</keyword>
<feature type="compositionally biased region" description="Basic and acidic residues" evidence="18">
    <location>
        <begin position="735"/>
        <end position="785"/>
    </location>
</feature>
<dbReference type="InterPro" id="IPR012338">
    <property type="entry name" value="Beta-lactam/transpept-like"/>
</dbReference>
<dbReference type="Proteomes" id="UP000262939">
    <property type="component" value="Unassembled WGS sequence"/>
</dbReference>
<dbReference type="InterPro" id="IPR001264">
    <property type="entry name" value="Glyco_trans_51"/>
</dbReference>
<feature type="domain" description="Glycosyl transferase family 51" evidence="21">
    <location>
        <begin position="68"/>
        <end position="240"/>
    </location>
</feature>
<evidence type="ECO:0000256" key="1">
    <source>
        <dbReference type="ARBA" id="ARBA00007090"/>
    </source>
</evidence>
<dbReference type="InterPro" id="IPR050396">
    <property type="entry name" value="Glycosyltr_51/Transpeptidase"/>
</dbReference>
<keyword evidence="6" id="KW-0328">Glycosyltransferase</keyword>
<sequence>MKAFIGLFSGIKSFTPSWLIRGSFIVFSAATVLAVGFLAFFKPETNINNLKDQLEHSTEIYDERGMLASKITANKTEGIPIEEIPGHVTDAVIAIEDHRFYDHHGIDYKGISRAFYTNLKAGEVKEGGSTITQQLTKIGLLESERTYKRKLEEFFLAREVEKEYSKDEILEMYLNQIYFGRGAWGIKEAAQIYFGKEVKDLTVGEGAMLAGIINVPAALDPYDHLEKSTKRRNLVLSRMKEHRFISSAQYQNATHEKVALNGKQQGDPLKGRYPFYVDQVLSEASKKYHIEMDELLTGGYKIYTTLDQDMQKAAEKVYKDDSIFPKGTSGKMVQSGAVLLDPKTGGIKALIGGRGKHQFLAYNRGTQLQRSPGSTIKPLAVYTPALEEGYTISDQLKDEKMAFGIYKPSNLGGTYKGEVPMYEAVIKSLNVPTVWLLNEMGVGKGIASLERFGIPMDKEDRNLSIALGGMKYGVSPLDMAGAYSAFANEGERVQSHSILKIEDAKGNQVAKWKEKKTRVTTKAVADDITSMLLGVVKYGTGKNAAVNEWEIAGKTGSTQLPIEGLEKGVKDQWFVGYTPTLVGAVWTGYDHTNAKNHLTTHSSEGAAIVFQQLMAEALKNQEPKGFDVEDIGPLIEQQEKQEDREEIWRYWKDKKEEVEKGYQKWRDRIFNGTGQDGETDKPSANDPATHNEDNVSQPVQVKAKENTDQQIPVDVPQDNKDTKETEKSPPSTGNEKTKTPKDREEPQPPEEKELPKPPKDQGEPKPPKDQDEPQPPKEKPDEPKEPANPPKSGGGQENPGEPGGDD</sequence>
<evidence type="ECO:0000256" key="3">
    <source>
        <dbReference type="ARBA" id="ARBA00022475"/>
    </source>
</evidence>
<evidence type="ECO:0000256" key="9">
    <source>
        <dbReference type="ARBA" id="ARBA00022801"/>
    </source>
</evidence>
<comment type="similarity">
    <text evidence="1">In the C-terminal section; belongs to the transpeptidase family.</text>
</comment>
<comment type="catalytic activity">
    <reaction evidence="16">
        <text>Preferential cleavage: (Ac)2-L-Lys-D-Ala-|-D-Ala. Also transpeptidation of peptidyl-alanyl moieties that are N-acyl substituents of D-alanine.</text>
        <dbReference type="EC" id="3.4.16.4"/>
    </reaction>
</comment>
<dbReference type="GO" id="GO:0008955">
    <property type="term" value="F:peptidoglycan glycosyltransferase activity"/>
    <property type="evidence" value="ECO:0007669"/>
    <property type="project" value="UniProtKB-EC"/>
</dbReference>
<keyword evidence="9" id="KW-0378">Hydrolase</keyword>
<dbReference type="GO" id="GO:0009252">
    <property type="term" value="P:peptidoglycan biosynthetic process"/>
    <property type="evidence" value="ECO:0007669"/>
    <property type="project" value="UniProtKB-KW"/>
</dbReference>
<dbReference type="SUPFAM" id="SSF53955">
    <property type="entry name" value="Lysozyme-like"/>
    <property type="match status" value="1"/>
</dbReference>
<dbReference type="SUPFAM" id="SSF56601">
    <property type="entry name" value="beta-lactamase/transpeptidase-like"/>
    <property type="match status" value="1"/>
</dbReference>
<name>A0A372L945_9BACI</name>
<dbReference type="Pfam" id="PF00912">
    <property type="entry name" value="Transgly"/>
    <property type="match status" value="1"/>
</dbReference>
<keyword evidence="3" id="KW-1003">Cell membrane</keyword>
<evidence type="ECO:0000256" key="6">
    <source>
        <dbReference type="ARBA" id="ARBA00022676"/>
    </source>
</evidence>
<dbReference type="PANTHER" id="PTHR32282">
    <property type="entry name" value="BINDING PROTEIN TRANSPEPTIDASE, PUTATIVE-RELATED"/>
    <property type="match status" value="1"/>
</dbReference>
<evidence type="ECO:0000256" key="15">
    <source>
        <dbReference type="ARBA" id="ARBA00023316"/>
    </source>
</evidence>
<protein>
    <submittedName>
        <fullName evidence="22">PBP1A family penicillin-binding protein</fullName>
    </submittedName>
</protein>
<dbReference type="FunFam" id="1.10.3810.10:FF:000001">
    <property type="entry name" value="Penicillin-binding protein 1A"/>
    <property type="match status" value="1"/>
</dbReference>
<keyword evidence="10" id="KW-0133">Cell shape</keyword>
<evidence type="ECO:0000313" key="22">
    <source>
        <dbReference type="EMBL" id="RFU62062.1"/>
    </source>
</evidence>
<organism evidence="22 23">
    <name type="scientific">Peribacillus glennii</name>
    <dbReference type="NCBI Taxonomy" id="2303991"/>
    <lineage>
        <taxon>Bacteria</taxon>
        <taxon>Bacillati</taxon>
        <taxon>Bacillota</taxon>
        <taxon>Bacilli</taxon>
        <taxon>Bacillales</taxon>
        <taxon>Bacillaceae</taxon>
        <taxon>Peribacillus</taxon>
    </lineage>
</organism>
<evidence type="ECO:0000256" key="5">
    <source>
        <dbReference type="ARBA" id="ARBA00022670"/>
    </source>
</evidence>
<comment type="catalytic activity">
    <reaction evidence="17">
        <text>[GlcNAc-(1-&gt;4)-Mur2Ac(oyl-L-Ala-gamma-D-Glu-L-Lys-D-Ala-D-Ala)](n)-di-trans,octa-cis-undecaprenyl diphosphate + beta-D-GlcNAc-(1-&gt;4)-Mur2Ac(oyl-L-Ala-gamma-D-Glu-L-Lys-D-Ala-D-Ala)-di-trans,octa-cis-undecaprenyl diphosphate = [GlcNAc-(1-&gt;4)-Mur2Ac(oyl-L-Ala-gamma-D-Glu-L-Lys-D-Ala-D-Ala)](n+1)-di-trans,octa-cis-undecaprenyl diphosphate + di-trans,octa-cis-undecaprenyl diphosphate + H(+)</text>
        <dbReference type="Rhea" id="RHEA:23708"/>
        <dbReference type="Rhea" id="RHEA-COMP:9602"/>
        <dbReference type="Rhea" id="RHEA-COMP:9603"/>
        <dbReference type="ChEBI" id="CHEBI:15378"/>
        <dbReference type="ChEBI" id="CHEBI:58405"/>
        <dbReference type="ChEBI" id="CHEBI:60033"/>
        <dbReference type="ChEBI" id="CHEBI:78435"/>
        <dbReference type="EC" id="2.4.99.28"/>
    </reaction>
</comment>
<dbReference type="NCBIfam" id="TIGR02074">
    <property type="entry name" value="PBP_1a_fam"/>
    <property type="match status" value="1"/>
</dbReference>
<keyword evidence="8 19" id="KW-0812">Transmembrane</keyword>
<evidence type="ECO:0000256" key="2">
    <source>
        <dbReference type="ARBA" id="ARBA00007739"/>
    </source>
</evidence>
<dbReference type="GO" id="GO:0008658">
    <property type="term" value="F:penicillin binding"/>
    <property type="evidence" value="ECO:0007669"/>
    <property type="project" value="InterPro"/>
</dbReference>
<keyword evidence="4" id="KW-0121">Carboxypeptidase</keyword>
<reference evidence="22 23" key="1">
    <citation type="submission" date="2018-08" db="EMBL/GenBank/DDBJ databases">
        <title>Bacillus chawlae sp. nov., Bacillus glennii sp. nov., and Bacillus saganii sp. nov. Isolated from the Vehicle Assembly Building at Kennedy Space Center where the Viking Spacecraft were Assembled.</title>
        <authorList>
            <person name="Seuylemezian A."/>
            <person name="Vaishampayan P."/>
        </authorList>
    </citation>
    <scope>NUCLEOTIDE SEQUENCE [LARGE SCALE GENOMIC DNA]</scope>
    <source>
        <strain evidence="22 23">V44-8</strain>
    </source>
</reference>
<evidence type="ECO:0000256" key="19">
    <source>
        <dbReference type="SAM" id="Phobius"/>
    </source>
</evidence>
<evidence type="ECO:0000256" key="17">
    <source>
        <dbReference type="ARBA" id="ARBA00049902"/>
    </source>
</evidence>
<dbReference type="Gene3D" id="1.10.3810.10">
    <property type="entry name" value="Biosynthetic peptidoglycan transglycosylase-like"/>
    <property type="match status" value="1"/>
</dbReference>
<keyword evidence="5" id="KW-0645">Protease</keyword>
<evidence type="ECO:0000259" key="20">
    <source>
        <dbReference type="Pfam" id="PF00905"/>
    </source>
</evidence>
<evidence type="ECO:0000313" key="23">
    <source>
        <dbReference type="Proteomes" id="UP000262939"/>
    </source>
</evidence>
<dbReference type="EMBL" id="QVTD01000011">
    <property type="protein sequence ID" value="RFU62062.1"/>
    <property type="molecule type" value="Genomic_DNA"/>
</dbReference>
<dbReference type="GO" id="GO:0071555">
    <property type="term" value="P:cell wall organization"/>
    <property type="evidence" value="ECO:0007669"/>
    <property type="project" value="UniProtKB-KW"/>
</dbReference>
<dbReference type="InterPro" id="IPR001460">
    <property type="entry name" value="PCN-bd_Tpept"/>
</dbReference>
<dbReference type="Gene3D" id="3.40.710.10">
    <property type="entry name" value="DD-peptidase/beta-lactamase superfamily"/>
    <property type="match status" value="1"/>
</dbReference>
<dbReference type="Pfam" id="PF00905">
    <property type="entry name" value="Transpeptidase"/>
    <property type="match status" value="1"/>
</dbReference>
<keyword evidence="12 19" id="KW-1133">Transmembrane helix</keyword>
<dbReference type="OrthoDB" id="9766909at2"/>
<dbReference type="InterPro" id="IPR036950">
    <property type="entry name" value="PBP_transglycosylase"/>
</dbReference>
<evidence type="ECO:0000256" key="13">
    <source>
        <dbReference type="ARBA" id="ARBA00023136"/>
    </source>
</evidence>
<dbReference type="PANTHER" id="PTHR32282:SF32">
    <property type="entry name" value="PENICILLIN-BINDING PROTEIN 2A"/>
    <property type="match status" value="1"/>
</dbReference>
<feature type="transmembrane region" description="Helical" evidence="19">
    <location>
        <begin position="18"/>
        <end position="41"/>
    </location>
</feature>
<evidence type="ECO:0000256" key="12">
    <source>
        <dbReference type="ARBA" id="ARBA00022989"/>
    </source>
</evidence>
<evidence type="ECO:0000256" key="4">
    <source>
        <dbReference type="ARBA" id="ARBA00022645"/>
    </source>
</evidence>
<dbReference type="GO" id="GO:0006508">
    <property type="term" value="P:proteolysis"/>
    <property type="evidence" value="ECO:0007669"/>
    <property type="project" value="UniProtKB-KW"/>
</dbReference>
<dbReference type="GO" id="GO:0009002">
    <property type="term" value="F:serine-type D-Ala-D-Ala carboxypeptidase activity"/>
    <property type="evidence" value="ECO:0007669"/>
    <property type="project" value="UniProtKB-EC"/>
</dbReference>